<feature type="transmembrane region" description="Helical" evidence="1">
    <location>
        <begin position="99"/>
        <end position="120"/>
    </location>
</feature>
<evidence type="ECO:0000256" key="2">
    <source>
        <dbReference type="SAM" id="SignalP"/>
    </source>
</evidence>
<organism evidence="3 4">
    <name type="scientific">Erythroxylum novogranatense</name>
    <dbReference type="NCBI Taxonomy" id="1862640"/>
    <lineage>
        <taxon>Eukaryota</taxon>
        <taxon>Viridiplantae</taxon>
        <taxon>Streptophyta</taxon>
        <taxon>Embryophyta</taxon>
        <taxon>Tracheophyta</taxon>
        <taxon>Spermatophyta</taxon>
        <taxon>Magnoliopsida</taxon>
        <taxon>eudicotyledons</taxon>
        <taxon>Gunneridae</taxon>
        <taxon>Pentapetalae</taxon>
        <taxon>rosids</taxon>
        <taxon>fabids</taxon>
        <taxon>Malpighiales</taxon>
        <taxon>Erythroxylaceae</taxon>
        <taxon>Erythroxylum</taxon>
    </lineage>
</organism>
<gene>
    <name evidence="3" type="ORF">K2173_023529</name>
</gene>
<protein>
    <recommendedName>
        <fullName evidence="5">Transmembrane protein</fullName>
    </recommendedName>
</protein>
<dbReference type="PANTHER" id="PTHR35718:SF1">
    <property type="entry name" value="EXPRESSED PROTEIN"/>
    <property type="match status" value="1"/>
</dbReference>
<keyword evidence="2" id="KW-0732">Signal</keyword>
<evidence type="ECO:0000313" key="4">
    <source>
        <dbReference type="Proteomes" id="UP001159364"/>
    </source>
</evidence>
<evidence type="ECO:0008006" key="5">
    <source>
        <dbReference type="Google" id="ProtNLM"/>
    </source>
</evidence>
<evidence type="ECO:0000256" key="1">
    <source>
        <dbReference type="SAM" id="Phobius"/>
    </source>
</evidence>
<keyword evidence="4" id="KW-1185">Reference proteome</keyword>
<reference evidence="3 4" key="1">
    <citation type="submission" date="2021-09" db="EMBL/GenBank/DDBJ databases">
        <title>Genomic insights and catalytic innovation underlie evolution of tropane alkaloids biosynthesis.</title>
        <authorList>
            <person name="Wang Y.-J."/>
            <person name="Tian T."/>
            <person name="Huang J.-P."/>
            <person name="Huang S.-X."/>
        </authorList>
    </citation>
    <scope>NUCLEOTIDE SEQUENCE [LARGE SCALE GENOMIC DNA]</scope>
    <source>
        <strain evidence="3">KIB-2018</strain>
        <tissue evidence="3">Leaf</tissue>
    </source>
</reference>
<dbReference type="EMBL" id="JAIWQS010000004">
    <property type="protein sequence ID" value="KAJ8768625.1"/>
    <property type="molecule type" value="Genomic_DNA"/>
</dbReference>
<keyword evidence="1" id="KW-1133">Transmembrane helix</keyword>
<comment type="caution">
    <text evidence="3">The sequence shown here is derived from an EMBL/GenBank/DDBJ whole genome shotgun (WGS) entry which is preliminary data.</text>
</comment>
<dbReference type="AlphaFoldDB" id="A0AAV8TNV7"/>
<keyword evidence="1" id="KW-0812">Transmembrane</keyword>
<feature type="chain" id="PRO_5043462737" description="Transmembrane protein" evidence="2">
    <location>
        <begin position="23"/>
        <end position="139"/>
    </location>
</feature>
<dbReference type="Proteomes" id="UP001159364">
    <property type="component" value="Linkage Group LG04"/>
</dbReference>
<feature type="signal peptide" evidence="2">
    <location>
        <begin position="1"/>
        <end position="22"/>
    </location>
</feature>
<dbReference type="PANTHER" id="PTHR35718">
    <property type="entry name" value="EXPRESSED PROTEIN"/>
    <property type="match status" value="1"/>
</dbReference>
<name>A0AAV8TNV7_9ROSI</name>
<proteinExistence type="predicted"/>
<accession>A0AAV8TNV7</accession>
<keyword evidence="1" id="KW-0472">Membrane</keyword>
<sequence length="139" mass="14932">MALMSSFFLLLSSSLLLLIANAQERAPHGLVYENPAAFPPSAVEFFHPKGQETRTGHPCTTSSSCSPLPVAFQLEDTKAQESYVPTSRSGVRQMGGGGVASIVFCSAFVVVLAMGAYYVFIMRRANKSRAISVQEQPDA</sequence>
<evidence type="ECO:0000313" key="3">
    <source>
        <dbReference type="EMBL" id="KAJ8768625.1"/>
    </source>
</evidence>